<evidence type="ECO:0000256" key="2">
    <source>
        <dbReference type="ARBA" id="ARBA00006479"/>
    </source>
</evidence>
<organism evidence="4 5">
    <name type="scientific">Caldanaerobacter subterraneus subsp. pacificus DSM 12653</name>
    <dbReference type="NCBI Taxonomy" id="391606"/>
    <lineage>
        <taxon>Bacteria</taxon>
        <taxon>Bacillati</taxon>
        <taxon>Bacillota</taxon>
        <taxon>Clostridia</taxon>
        <taxon>Thermoanaerobacterales</taxon>
        <taxon>Thermoanaerobacteraceae</taxon>
        <taxon>Caldanaerobacter</taxon>
    </lineage>
</organism>
<reference evidence="5" key="3">
    <citation type="submission" date="2015-02" db="EMBL/GenBank/DDBJ databases">
        <title>Genome analysis of three genomes within the thermophilic hydrogenogenic bacterial species Caldanaerobacter subterraneus.</title>
        <authorList>
            <person name="Sant'Anna F.H."/>
            <person name="Lebedinsky A."/>
            <person name="Sokolova T."/>
            <person name="Robb F.T."/>
            <person name="Gonzalez J.M."/>
        </authorList>
    </citation>
    <scope>NUCLEOTIDE SEQUENCE [LARGE SCALE GENOMIC DNA]</scope>
    <source>
        <strain evidence="5">DSM 12653</strain>
    </source>
</reference>
<evidence type="ECO:0000313" key="5">
    <source>
        <dbReference type="Proteomes" id="UP000010146"/>
    </source>
</evidence>
<comment type="similarity">
    <text evidence="2">Belongs to the ROK (NagC/XylR) family.</text>
</comment>
<dbReference type="Gene3D" id="3.30.420.40">
    <property type="match status" value="2"/>
</dbReference>
<dbReference type="InterPro" id="IPR011991">
    <property type="entry name" value="ArsR-like_HTH"/>
</dbReference>
<keyword evidence="3" id="KW-0119">Carbohydrate metabolism</keyword>
<comment type="function">
    <text evidence="1">Transcriptional repressor of xylose-utilizing enzymes.</text>
</comment>
<name>A0A0F5PKJ7_9THEO</name>
<evidence type="ECO:0000313" key="4">
    <source>
        <dbReference type="EMBL" id="KKC29177.1"/>
    </source>
</evidence>
<dbReference type="CDD" id="cd00090">
    <property type="entry name" value="HTH_ARSR"/>
    <property type="match status" value="1"/>
</dbReference>
<dbReference type="EMBL" id="ABXP02000104">
    <property type="protein sequence ID" value="KKC29177.1"/>
    <property type="molecule type" value="Genomic_DNA"/>
</dbReference>
<dbReference type="InterPro" id="IPR000600">
    <property type="entry name" value="ROK"/>
</dbReference>
<dbReference type="PROSITE" id="PS01125">
    <property type="entry name" value="ROK"/>
    <property type="match status" value="1"/>
</dbReference>
<dbReference type="PANTHER" id="PTHR18964:SF149">
    <property type="entry name" value="BIFUNCTIONAL UDP-N-ACETYLGLUCOSAMINE 2-EPIMERASE_N-ACETYLMANNOSAMINE KINASE"/>
    <property type="match status" value="1"/>
</dbReference>
<dbReference type="Pfam" id="PF13412">
    <property type="entry name" value="HTH_24"/>
    <property type="match status" value="1"/>
</dbReference>
<dbReference type="SUPFAM" id="SSF46785">
    <property type="entry name" value="Winged helix' DNA-binding domain"/>
    <property type="match status" value="1"/>
</dbReference>
<comment type="caution">
    <text evidence="4">The sequence shown here is derived from an EMBL/GenBank/DDBJ whole genome shotgun (WGS) entry which is preliminary data.</text>
</comment>
<dbReference type="CDD" id="cd24076">
    <property type="entry name" value="ASKHA_ATPase_ROK_BsXylR-like"/>
    <property type="match status" value="1"/>
</dbReference>
<dbReference type="InterPro" id="IPR036390">
    <property type="entry name" value="WH_DNA-bd_sf"/>
</dbReference>
<protein>
    <submittedName>
        <fullName evidence="4">Transcriptional regulator</fullName>
    </submittedName>
</protein>
<dbReference type="GO" id="GO:0042732">
    <property type="term" value="P:D-xylose metabolic process"/>
    <property type="evidence" value="ECO:0007669"/>
    <property type="project" value="UniProtKB-KW"/>
</dbReference>
<dbReference type="Gene3D" id="1.10.10.10">
    <property type="entry name" value="Winged helix-like DNA-binding domain superfamily/Winged helix DNA-binding domain"/>
    <property type="match status" value="1"/>
</dbReference>
<evidence type="ECO:0000256" key="3">
    <source>
        <dbReference type="ARBA" id="ARBA00022629"/>
    </source>
</evidence>
<dbReference type="Proteomes" id="UP000010146">
    <property type="component" value="Unassembled WGS sequence"/>
</dbReference>
<keyword evidence="3" id="KW-0859">Xylose metabolism</keyword>
<gene>
    <name evidence="4" type="ORF">CDSM653_01793</name>
</gene>
<dbReference type="PANTHER" id="PTHR18964">
    <property type="entry name" value="ROK (REPRESSOR, ORF, KINASE) FAMILY"/>
    <property type="match status" value="1"/>
</dbReference>
<reference evidence="4 5" key="1">
    <citation type="submission" date="2008-07" db="EMBL/GenBank/DDBJ databases">
        <authorList>
            <person name="Gonzalez J."/>
            <person name="Sokolova T."/>
            <person name="Ferriera S."/>
            <person name="Johnson J."/>
            <person name="Kravitz S."/>
            <person name="Beeson K."/>
            <person name="Sutton G."/>
            <person name="Rogers Y.-H."/>
            <person name="Friedman R."/>
            <person name="Frazier M."/>
            <person name="Venter J.C."/>
        </authorList>
    </citation>
    <scope>NUCLEOTIDE SEQUENCE [LARGE SCALE GENOMIC DNA]</scope>
    <source>
        <strain evidence="4 5">DSM 12653</strain>
    </source>
</reference>
<sequence length="402" mass="43685">MKEGMEMENLIPVSYKLLKGMNESVILNIIRKMGPISRADIAKETNLTPPTVTNIVNKLLADNVVIEYKVGESSGGRPPILIKLNPDFMNIIVIHISTYTLHQYTLDAELNTKKSEKHSIKGLKKEEVLDLLLSTLEKAIKEAPQNVSGIGIVVRGPVKMKEGISVFAPNIGWRNMPLKSIVEEKFGIPTYIVNDVRAMALGEFHMGKAKDVVNMIFLKVGYGIGSAILINGRIYTGASDSAGEIGHTTIDVAGPQCSCGNYGCFEALASEKALVNFVVKAIKEGTDSIVYQMAEGMLDSVTPEMIYEAAKLNDDLAVSTLRIIGRYLGIGIANIINTFNPELILIGGGIVQGREFFEDIMRETAKKRAFESAFNACSIAFSELGPNATLIGAANLVMDEVL</sequence>
<evidence type="ECO:0000256" key="1">
    <source>
        <dbReference type="ARBA" id="ARBA00002486"/>
    </source>
</evidence>
<dbReference type="InterPro" id="IPR043129">
    <property type="entry name" value="ATPase_NBD"/>
</dbReference>
<dbReference type="AlphaFoldDB" id="A0A0F5PKJ7"/>
<dbReference type="SUPFAM" id="SSF53067">
    <property type="entry name" value="Actin-like ATPase domain"/>
    <property type="match status" value="1"/>
</dbReference>
<reference evidence="4 5" key="2">
    <citation type="journal article" date="2015" name="BMC Genomics">
        <title>Analysis of three genomes within the thermophilic bacterial species Caldanaerobacter subterraneus with a focus on carbon monoxide dehydrogenase evolution and hydrolase diversity.</title>
        <authorList>
            <person name="Sant'Anna F.H."/>
            <person name="Lebedinsky A.V."/>
            <person name="Sokolova T.G."/>
            <person name="Robb F.T."/>
            <person name="Gonzalez J.M."/>
        </authorList>
    </citation>
    <scope>NUCLEOTIDE SEQUENCE [LARGE SCALE GENOMIC DNA]</scope>
    <source>
        <strain evidence="4 5">DSM 12653</strain>
    </source>
</reference>
<proteinExistence type="inferred from homology"/>
<dbReference type="InterPro" id="IPR049874">
    <property type="entry name" value="ROK_cs"/>
</dbReference>
<accession>A0A0F5PKJ7</accession>
<dbReference type="Pfam" id="PF00480">
    <property type="entry name" value="ROK"/>
    <property type="match status" value="1"/>
</dbReference>
<dbReference type="InterPro" id="IPR036388">
    <property type="entry name" value="WH-like_DNA-bd_sf"/>
</dbReference>